<keyword evidence="3" id="KW-1185">Reference proteome</keyword>
<protein>
    <submittedName>
        <fullName evidence="2">Uncharacterized protein</fullName>
    </submittedName>
</protein>
<dbReference type="EMBL" id="BGZK01001069">
    <property type="protein sequence ID" value="GBP70273.1"/>
    <property type="molecule type" value="Genomic_DNA"/>
</dbReference>
<dbReference type="AlphaFoldDB" id="A0A4C1Y4I1"/>
<sequence>MTAEDVKESEFENRKKSSSRSTTASEHLTLATGATAATRVNEAIPALDIDYVWRMRRRPTICLLFKAASLALCSTCIRVQFRVRPSSRELVISSRYDFFPTFDGNRHKVFPRSGRKEKLFSPHRAVLFTPAHKTYPPPKSALRPRFRSGKIHFCLNFISEYTRPTSK</sequence>
<reference evidence="2 3" key="1">
    <citation type="journal article" date="2019" name="Commun. Biol.">
        <title>The bagworm genome reveals a unique fibroin gene that provides high tensile strength.</title>
        <authorList>
            <person name="Kono N."/>
            <person name="Nakamura H."/>
            <person name="Ohtoshi R."/>
            <person name="Tomita M."/>
            <person name="Numata K."/>
            <person name="Arakawa K."/>
        </authorList>
    </citation>
    <scope>NUCLEOTIDE SEQUENCE [LARGE SCALE GENOMIC DNA]</scope>
</reference>
<dbReference type="Proteomes" id="UP000299102">
    <property type="component" value="Unassembled WGS sequence"/>
</dbReference>
<feature type="compositionally biased region" description="Basic and acidic residues" evidence="1">
    <location>
        <begin position="1"/>
        <end position="15"/>
    </location>
</feature>
<name>A0A4C1Y4I1_EUMVA</name>
<evidence type="ECO:0000313" key="3">
    <source>
        <dbReference type="Proteomes" id="UP000299102"/>
    </source>
</evidence>
<organism evidence="2 3">
    <name type="scientific">Eumeta variegata</name>
    <name type="common">Bagworm moth</name>
    <name type="synonym">Eumeta japonica</name>
    <dbReference type="NCBI Taxonomy" id="151549"/>
    <lineage>
        <taxon>Eukaryota</taxon>
        <taxon>Metazoa</taxon>
        <taxon>Ecdysozoa</taxon>
        <taxon>Arthropoda</taxon>
        <taxon>Hexapoda</taxon>
        <taxon>Insecta</taxon>
        <taxon>Pterygota</taxon>
        <taxon>Neoptera</taxon>
        <taxon>Endopterygota</taxon>
        <taxon>Lepidoptera</taxon>
        <taxon>Glossata</taxon>
        <taxon>Ditrysia</taxon>
        <taxon>Tineoidea</taxon>
        <taxon>Psychidae</taxon>
        <taxon>Oiketicinae</taxon>
        <taxon>Eumeta</taxon>
    </lineage>
</organism>
<accession>A0A4C1Y4I1</accession>
<gene>
    <name evidence="2" type="ORF">EVAR_52292_1</name>
</gene>
<feature type="region of interest" description="Disordered" evidence="1">
    <location>
        <begin position="1"/>
        <end position="28"/>
    </location>
</feature>
<feature type="compositionally biased region" description="Low complexity" evidence="1">
    <location>
        <begin position="19"/>
        <end position="28"/>
    </location>
</feature>
<evidence type="ECO:0000256" key="1">
    <source>
        <dbReference type="SAM" id="MobiDB-lite"/>
    </source>
</evidence>
<comment type="caution">
    <text evidence="2">The sequence shown here is derived from an EMBL/GenBank/DDBJ whole genome shotgun (WGS) entry which is preliminary data.</text>
</comment>
<proteinExistence type="predicted"/>
<evidence type="ECO:0000313" key="2">
    <source>
        <dbReference type="EMBL" id="GBP70273.1"/>
    </source>
</evidence>